<feature type="domain" description="Cpl-7 lysozyme C-terminal" evidence="2">
    <location>
        <begin position="10"/>
        <end position="51"/>
    </location>
</feature>
<keyword evidence="1" id="KW-0812">Transmembrane</keyword>
<dbReference type="Pfam" id="PF08230">
    <property type="entry name" value="CW_7"/>
    <property type="match status" value="1"/>
</dbReference>
<keyword evidence="1" id="KW-1133">Transmembrane helix</keyword>
<accession>A0A8S5MRS3</accession>
<feature type="transmembrane region" description="Helical" evidence="1">
    <location>
        <begin position="6"/>
        <end position="25"/>
    </location>
</feature>
<reference evidence="3" key="1">
    <citation type="journal article" date="2021" name="Proc. Natl. Acad. Sci. U.S.A.">
        <title>A Catalog of Tens of Thousands of Viruses from Human Metagenomes Reveals Hidden Associations with Chronic Diseases.</title>
        <authorList>
            <person name="Tisza M.J."/>
            <person name="Buck C.B."/>
        </authorList>
    </citation>
    <scope>NUCLEOTIDE SEQUENCE</scope>
    <source>
        <strain evidence="3">CtV3c15</strain>
    </source>
</reference>
<sequence length="57" mass="6325">MIKVVNLPGTFGAAIMVIAGGYGTGEERKKKLENEGFNYSEVQKCVNDLLPIFNKYE</sequence>
<organism evidence="3">
    <name type="scientific">Podoviridae sp. ctV3c15</name>
    <dbReference type="NCBI Taxonomy" id="2826559"/>
    <lineage>
        <taxon>Viruses</taxon>
        <taxon>Duplodnaviria</taxon>
        <taxon>Heunggongvirae</taxon>
        <taxon>Uroviricota</taxon>
        <taxon>Caudoviricetes</taxon>
    </lineage>
</organism>
<protein>
    <submittedName>
        <fullName evidence="3">CW7 repeat protein</fullName>
    </submittedName>
</protein>
<evidence type="ECO:0000256" key="1">
    <source>
        <dbReference type="SAM" id="Phobius"/>
    </source>
</evidence>
<dbReference type="EMBL" id="BK014971">
    <property type="protein sequence ID" value="DAD85017.1"/>
    <property type="molecule type" value="Genomic_DNA"/>
</dbReference>
<proteinExistence type="predicted"/>
<dbReference type="InterPro" id="IPR013168">
    <property type="entry name" value="Cpl_7_lyso_C"/>
</dbReference>
<name>A0A8S5MRS3_9CAUD</name>
<evidence type="ECO:0000313" key="3">
    <source>
        <dbReference type="EMBL" id="DAD85017.1"/>
    </source>
</evidence>
<evidence type="ECO:0000259" key="2">
    <source>
        <dbReference type="SMART" id="SM01095"/>
    </source>
</evidence>
<dbReference type="SMART" id="SM01095">
    <property type="entry name" value="Cpl-7"/>
    <property type="match status" value="1"/>
</dbReference>
<keyword evidence="1" id="KW-0472">Membrane</keyword>